<dbReference type="PATRIC" id="fig|1144300.3.peg.502"/>
<dbReference type="GO" id="GO:0009086">
    <property type="term" value="P:methionine biosynthetic process"/>
    <property type="evidence" value="ECO:0007669"/>
    <property type="project" value="InterPro"/>
</dbReference>
<gene>
    <name evidence="2" type="ORF">PS3_5736</name>
</gene>
<evidence type="ECO:0000313" key="2">
    <source>
        <dbReference type="EMBL" id="EHS87191.1"/>
    </source>
</evidence>
<accession>H4GIS5</accession>
<dbReference type="EMBL" id="AICN01000022">
    <property type="protein sequence ID" value="EHS87191.1"/>
    <property type="molecule type" value="Genomic_DNA"/>
</dbReference>
<dbReference type="Proteomes" id="UP000004567">
    <property type="component" value="Unassembled WGS sequence"/>
</dbReference>
<protein>
    <submittedName>
        <fullName evidence="2">Methionine synthase II</fullName>
    </submittedName>
</protein>
<dbReference type="AlphaFoldDB" id="H4GIS5"/>
<dbReference type="Gene3D" id="3.20.20.210">
    <property type="match status" value="1"/>
</dbReference>
<evidence type="ECO:0000313" key="3">
    <source>
        <dbReference type="Proteomes" id="UP000004567"/>
    </source>
</evidence>
<dbReference type="Pfam" id="PF01717">
    <property type="entry name" value="Meth_synt_2"/>
    <property type="match status" value="1"/>
</dbReference>
<dbReference type="PANTHER" id="PTHR43844">
    <property type="entry name" value="METHIONINE SYNTHASE"/>
    <property type="match status" value="1"/>
</dbReference>
<dbReference type="GO" id="GO:0008270">
    <property type="term" value="F:zinc ion binding"/>
    <property type="evidence" value="ECO:0007669"/>
    <property type="project" value="InterPro"/>
</dbReference>
<sequence>MGQAPFKYDIIGSFLRPTKLKEAREQVRAGELSADQLKAIEDESIRQLIKQLVDHGYPVVTDGEFRRGWYHSDFLGALNGVKLSTYTMNLFGEDTLVGSTTIEGPISWNPNHPFIDHFKFAKAEADQYGVMTKLDIPGPNMVLIDTITTDQANYYGKDFKRLAQDFVQVYQDAIKSFYDAGCRYLQLDDPIWVSLCDDNFKAKIVAAGFDVDEVRDTFYQTSQAILAAKPADMDITLHICQGNLRSKKFYDTTYDDLVDTIFQLPYSGFFMEFDDEKYCNFELLKKLQGQKVVLGVVNTRTNELEDLTTLVDRVKRARQFVSKDQLCVATQCGFASTAEGNLISEEIQWQKLDLVRQVAQVALED</sequence>
<dbReference type="InterPro" id="IPR002629">
    <property type="entry name" value="Met_Synth_C/arc"/>
</dbReference>
<feature type="domain" description="Cobalamin-independent methionine synthase MetE C-terminal/archaeal" evidence="1">
    <location>
        <begin position="10"/>
        <end position="338"/>
    </location>
</feature>
<evidence type="ECO:0000259" key="1">
    <source>
        <dbReference type="Pfam" id="PF01717"/>
    </source>
</evidence>
<dbReference type="GO" id="GO:0003871">
    <property type="term" value="F:5-methyltetrahydropteroyltriglutamate-homocysteine S-methyltransferase activity"/>
    <property type="evidence" value="ECO:0007669"/>
    <property type="project" value="InterPro"/>
</dbReference>
<dbReference type="PANTHER" id="PTHR43844:SF1">
    <property type="entry name" value="METHIONINE SYNTHASE"/>
    <property type="match status" value="1"/>
</dbReference>
<proteinExistence type="predicted"/>
<name>H4GIS5_9LACO</name>
<dbReference type="CDD" id="cd03311">
    <property type="entry name" value="CIMS_C_terminal_like"/>
    <property type="match status" value="1"/>
</dbReference>
<comment type="caution">
    <text evidence="2">The sequence shown here is derived from an EMBL/GenBank/DDBJ whole genome shotgun (WGS) entry which is preliminary data.</text>
</comment>
<dbReference type="InterPro" id="IPR038071">
    <property type="entry name" value="UROD/MetE-like_sf"/>
</dbReference>
<dbReference type="STRING" id="1144300.PS3_5736"/>
<dbReference type="NCBIfam" id="NF005085">
    <property type="entry name" value="PRK06520.1"/>
    <property type="match status" value="1"/>
</dbReference>
<dbReference type="RefSeq" id="WP_007121959.1">
    <property type="nucleotide sequence ID" value="NZ_AICN01000022.1"/>
</dbReference>
<organism evidence="2 3">
    <name type="scientific">Limosilactobacillus gastricus PS3</name>
    <dbReference type="NCBI Taxonomy" id="1144300"/>
    <lineage>
        <taxon>Bacteria</taxon>
        <taxon>Bacillati</taxon>
        <taxon>Bacillota</taxon>
        <taxon>Bacilli</taxon>
        <taxon>Lactobacillales</taxon>
        <taxon>Lactobacillaceae</taxon>
        <taxon>Limosilactobacillus</taxon>
    </lineage>
</organism>
<reference evidence="2 3" key="1">
    <citation type="journal article" date="2013" name="Genome Announc.">
        <title>Genome Sequence of Lactobacillus gastricus PS3, a Strain Isolated from Human Milk.</title>
        <authorList>
            <person name="Martin V."/>
            <person name="Cardenas N."/>
            <person name="Jimenez E."/>
            <person name="Maldonado A."/>
            <person name="Rodriguez J.M."/>
            <person name="Fernandez L."/>
        </authorList>
    </citation>
    <scope>NUCLEOTIDE SEQUENCE [LARGE SCALE GENOMIC DNA]</scope>
    <source>
        <strain evidence="2 3">PS3</strain>
    </source>
</reference>
<dbReference type="SUPFAM" id="SSF51726">
    <property type="entry name" value="UROD/MetE-like"/>
    <property type="match status" value="1"/>
</dbReference>